<dbReference type="Pfam" id="PF00271">
    <property type="entry name" value="Helicase_C"/>
    <property type="match status" value="1"/>
</dbReference>
<keyword evidence="3 8" id="KW-0347">Helicase</keyword>
<evidence type="ECO:0000256" key="5">
    <source>
        <dbReference type="SAM" id="MobiDB-lite"/>
    </source>
</evidence>
<organism evidence="8 9">
    <name type="scientific">Halomonas alkalicola</name>
    <dbReference type="NCBI Taxonomy" id="1930622"/>
    <lineage>
        <taxon>Bacteria</taxon>
        <taxon>Pseudomonadati</taxon>
        <taxon>Pseudomonadota</taxon>
        <taxon>Gammaproteobacteria</taxon>
        <taxon>Oceanospirillales</taxon>
        <taxon>Halomonadaceae</taxon>
        <taxon>Halomonas</taxon>
    </lineage>
</organism>
<dbReference type="InterPro" id="IPR049730">
    <property type="entry name" value="SNF2/RAD54-like_C"/>
</dbReference>
<evidence type="ECO:0000256" key="1">
    <source>
        <dbReference type="ARBA" id="ARBA00022741"/>
    </source>
</evidence>
<keyword evidence="2" id="KW-0378">Hydrolase</keyword>
<evidence type="ECO:0000259" key="7">
    <source>
        <dbReference type="PROSITE" id="PS51194"/>
    </source>
</evidence>
<feature type="domain" description="Helicase ATP-binding" evidence="6">
    <location>
        <begin position="124"/>
        <end position="296"/>
    </location>
</feature>
<dbReference type="Gene3D" id="3.40.50.300">
    <property type="entry name" value="P-loop containing nucleotide triphosphate hydrolases"/>
    <property type="match status" value="1"/>
</dbReference>
<dbReference type="Pfam" id="PF00176">
    <property type="entry name" value="SNF2-rel_dom"/>
    <property type="match status" value="1"/>
</dbReference>
<dbReference type="RefSeq" id="WP_305501460.1">
    <property type="nucleotide sequence ID" value="NZ_CP131913.1"/>
</dbReference>
<dbReference type="PANTHER" id="PTHR10799">
    <property type="entry name" value="SNF2/RAD54 HELICASE FAMILY"/>
    <property type="match status" value="1"/>
</dbReference>
<dbReference type="InterPro" id="IPR038718">
    <property type="entry name" value="SNF2-like_sf"/>
</dbReference>
<evidence type="ECO:0000256" key="2">
    <source>
        <dbReference type="ARBA" id="ARBA00022801"/>
    </source>
</evidence>
<evidence type="ECO:0000259" key="6">
    <source>
        <dbReference type="PROSITE" id="PS51192"/>
    </source>
</evidence>
<evidence type="ECO:0000256" key="3">
    <source>
        <dbReference type="ARBA" id="ARBA00022806"/>
    </source>
</evidence>
<keyword evidence="1" id="KW-0547">Nucleotide-binding</keyword>
<dbReference type="EMBL" id="CP131913">
    <property type="protein sequence ID" value="WLI73635.1"/>
    <property type="molecule type" value="Genomic_DNA"/>
</dbReference>
<gene>
    <name evidence="8" type="ORF">B6N23_01455</name>
</gene>
<dbReference type="SUPFAM" id="SSF52540">
    <property type="entry name" value="P-loop containing nucleoside triphosphate hydrolases"/>
    <property type="match status" value="2"/>
</dbReference>
<dbReference type="Proteomes" id="UP001235344">
    <property type="component" value="Chromosome"/>
</dbReference>
<dbReference type="InterPro" id="IPR000330">
    <property type="entry name" value="SNF2_N"/>
</dbReference>
<accession>A0ABY9H7U4</accession>
<keyword evidence="9" id="KW-1185">Reference proteome</keyword>
<dbReference type="CDD" id="cd18011">
    <property type="entry name" value="DEXDc_RapA"/>
    <property type="match status" value="1"/>
</dbReference>
<keyword evidence="4" id="KW-0067">ATP-binding</keyword>
<protein>
    <submittedName>
        <fullName evidence="8">DEAD/DEAH box helicase</fullName>
    </submittedName>
</protein>
<feature type="domain" description="Helicase C-terminal" evidence="7">
    <location>
        <begin position="438"/>
        <end position="605"/>
    </location>
</feature>
<dbReference type="InterPro" id="IPR001650">
    <property type="entry name" value="Helicase_C-like"/>
</dbReference>
<name>A0ABY9H7U4_9GAMM</name>
<sequence length="997" mass="112963">MQGKGMQARYAPGARVVIRDCEWIVRRADPSDDGGYVLIVDGLSELVSGKSARFLTRLEEDADAIRVLDPAETRFEQDLTPGFEKSRLFIETQRRQITPADARIHLGHKAAMDPVPYQLDPALQALKQNRQRILIADAVGLGKTLEAGILITELMRRGRGKRILVLTLKSMMTQFQKELWNRFTIPLTRLDSAGLQRVRNHIPGNHNPFYYYDKSIISIDTLKQDNEYRRHLEQAYWDIIVIDEAHNVAERGVSSQRARLAQLLAGRSDNLIMLSATPHDGKAKSFASLMNMLDPTAISDPEDYAREDFRDKGLVIRRFKKDIRDQVQQEFKERVVKDLYLDASPQEEAAYQALLDVPFTYRGEHSPERNGQLVRIGLQKAIFSSPAAAEVSVAQRIRKLAGSEASPRQPSDDEQAEIQALESLRLALRNVDAPSFGKYQQLLALLKSADFGWKKRDTQDRLVIFSERIETLNWLQGRMQEDLKLKEEAIQILHGGMSDIEQQAIVEAFGKPETPLRVLLCSDVASEGINLHYLSHRLVHFDLPWSLMVFQQRNGRVDRYGQSETPIITYLINRSDNPKVRGDQRILEILKEKDEQAYKNIGDPATFMKVHDPEAEEALTIEAMAEGTDAAAFDAQYQPDDSNEGDDLLALFLNPEAAGSPRPDGSHDGSDEGQGDSPTVERYSLFPGDFEFARQALEALNRERRQVEFSANPERATLTLTPPDDLDYRFRFLPPEIRPEHGTLVLTADKQRFAEEIRRSRQDENAWPKLHYLWPQHPAIQWLEEKLLAQVARHSAPVLALPDSPAINDLLPAGEAVFLVSGLIPNRKAHPVIWEWFAIRCRPGQAGNGEPGTGAPGEVLEVLDAETWLPRLGLDGKLPNRARPLALEPLEALRRPVIAAAREQMADRQAEFSAETRPELERQLAELKALQERQVHQLEMALEGSRQAEHFKASRREQRLGRIEAVFDDYRTWVEDTLTIEPVPFIQIIAVLTRDAD</sequence>
<evidence type="ECO:0000256" key="4">
    <source>
        <dbReference type="ARBA" id="ARBA00022840"/>
    </source>
</evidence>
<dbReference type="CDD" id="cd18793">
    <property type="entry name" value="SF2_C_SNF"/>
    <property type="match status" value="1"/>
</dbReference>
<dbReference type="SMART" id="SM00487">
    <property type="entry name" value="DEXDc"/>
    <property type="match status" value="1"/>
</dbReference>
<dbReference type="InterPro" id="IPR057342">
    <property type="entry name" value="DEXDc_RapA"/>
</dbReference>
<feature type="region of interest" description="Disordered" evidence="5">
    <location>
        <begin position="655"/>
        <end position="682"/>
    </location>
</feature>
<dbReference type="InterPro" id="IPR014001">
    <property type="entry name" value="Helicase_ATP-bd"/>
</dbReference>
<dbReference type="Gene3D" id="3.40.50.10810">
    <property type="entry name" value="Tandem AAA-ATPase domain"/>
    <property type="match status" value="1"/>
</dbReference>
<dbReference type="PROSITE" id="PS51194">
    <property type="entry name" value="HELICASE_CTER"/>
    <property type="match status" value="1"/>
</dbReference>
<dbReference type="PROSITE" id="PS51192">
    <property type="entry name" value="HELICASE_ATP_BIND_1"/>
    <property type="match status" value="1"/>
</dbReference>
<dbReference type="SMART" id="SM00490">
    <property type="entry name" value="HELICc"/>
    <property type="match status" value="1"/>
</dbReference>
<dbReference type="InterPro" id="IPR027417">
    <property type="entry name" value="P-loop_NTPase"/>
</dbReference>
<dbReference type="GO" id="GO:0004386">
    <property type="term" value="F:helicase activity"/>
    <property type="evidence" value="ECO:0007669"/>
    <property type="project" value="UniProtKB-KW"/>
</dbReference>
<evidence type="ECO:0000313" key="9">
    <source>
        <dbReference type="Proteomes" id="UP001235344"/>
    </source>
</evidence>
<evidence type="ECO:0000313" key="8">
    <source>
        <dbReference type="EMBL" id="WLI73635.1"/>
    </source>
</evidence>
<proteinExistence type="predicted"/>
<reference evidence="8 9" key="1">
    <citation type="submission" date="2023-08" db="EMBL/GenBank/DDBJ databases">
        <title>Transcriptome Analysis of Halomonas alkalicola CICC 11012s to Identify the Genes Involved in Alkaline Tolerances.</title>
        <authorList>
            <person name="Zhai L."/>
        </authorList>
    </citation>
    <scope>NUCLEOTIDE SEQUENCE [LARGE SCALE GENOMIC DNA]</scope>
    <source>
        <strain evidence="8 9">CICC 11012s</strain>
    </source>
</reference>